<keyword evidence="1" id="KW-1133">Transmembrane helix</keyword>
<feature type="transmembrane region" description="Helical" evidence="1">
    <location>
        <begin position="20"/>
        <end position="42"/>
    </location>
</feature>
<evidence type="ECO:0000313" key="4">
    <source>
        <dbReference type="EMBL" id="CAB4177088.1"/>
    </source>
</evidence>
<evidence type="ECO:0000313" key="2">
    <source>
        <dbReference type="EMBL" id="CAB4168030.1"/>
    </source>
</evidence>
<dbReference type="EMBL" id="LR796858">
    <property type="protein sequence ID" value="CAB4170797.1"/>
    <property type="molecule type" value="Genomic_DNA"/>
</dbReference>
<name>A0A6J5P7Z3_9CAUD</name>
<accession>A0A6J5P7Z3</accession>
<proteinExistence type="predicted"/>
<dbReference type="EMBL" id="LR796815">
    <property type="protein sequence ID" value="CAB4168030.1"/>
    <property type="molecule type" value="Genomic_DNA"/>
</dbReference>
<gene>
    <name evidence="5" type="ORF">UFOVP1666_131</name>
    <name evidence="2" type="ORF">UFOVP867_86</name>
    <name evidence="3" type="ORF">UFOVP913_112</name>
    <name evidence="4" type="ORF">UFOVP993_165</name>
</gene>
<organism evidence="2">
    <name type="scientific">uncultured Caudovirales phage</name>
    <dbReference type="NCBI Taxonomy" id="2100421"/>
    <lineage>
        <taxon>Viruses</taxon>
        <taxon>Duplodnaviria</taxon>
        <taxon>Heunggongvirae</taxon>
        <taxon>Uroviricota</taxon>
        <taxon>Caudoviricetes</taxon>
        <taxon>Peduoviridae</taxon>
        <taxon>Maltschvirus</taxon>
        <taxon>Maltschvirus maltsch</taxon>
    </lineage>
</organism>
<keyword evidence="1" id="KW-0812">Transmembrane</keyword>
<dbReference type="EMBL" id="LR797534">
    <property type="protein sequence ID" value="CAB4223099.1"/>
    <property type="molecule type" value="Genomic_DNA"/>
</dbReference>
<sequence length="43" mass="5066">MDNLRQSLANKYKRKQNYKILIVGSLLFMLAMSMFVLLIPTYV</sequence>
<keyword evidence="1" id="KW-0472">Membrane</keyword>
<reference evidence="2" key="1">
    <citation type="submission" date="2020-04" db="EMBL/GenBank/DDBJ databases">
        <authorList>
            <person name="Chiriac C."/>
            <person name="Salcher M."/>
            <person name="Ghai R."/>
            <person name="Kavagutti S V."/>
        </authorList>
    </citation>
    <scope>NUCLEOTIDE SEQUENCE</scope>
</reference>
<protein>
    <submittedName>
        <fullName evidence="2">Uncharacterized protein</fullName>
    </submittedName>
</protein>
<evidence type="ECO:0000256" key="1">
    <source>
        <dbReference type="SAM" id="Phobius"/>
    </source>
</evidence>
<evidence type="ECO:0000313" key="3">
    <source>
        <dbReference type="EMBL" id="CAB4170797.1"/>
    </source>
</evidence>
<evidence type="ECO:0000313" key="5">
    <source>
        <dbReference type="EMBL" id="CAB4223099.1"/>
    </source>
</evidence>
<dbReference type="EMBL" id="LR796944">
    <property type="protein sequence ID" value="CAB4177088.1"/>
    <property type="molecule type" value="Genomic_DNA"/>
</dbReference>